<dbReference type="Gene3D" id="3.40.50.150">
    <property type="entry name" value="Vaccinia Virus protein VP39"/>
    <property type="match status" value="1"/>
</dbReference>
<evidence type="ECO:0000256" key="1">
    <source>
        <dbReference type="ARBA" id="ARBA00022603"/>
    </source>
</evidence>
<dbReference type="InterPro" id="IPR041698">
    <property type="entry name" value="Methyltransf_25"/>
</dbReference>
<dbReference type="PANTHER" id="PTHR43464">
    <property type="entry name" value="METHYLTRANSFERASE"/>
    <property type="match status" value="1"/>
</dbReference>
<dbReference type="InterPro" id="IPR029063">
    <property type="entry name" value="SAM-dependent_MTases_sf"/>
</dbReference>
<dbReference type="Pfam" id="PF13649">
    <property type="entry name" value="Methyltransf_25"/>
    <property type="match status" value="1"/>
</dbReference>
<dbReference type="Proteomes" id="UP000829758">
    <property type="component" value="Chromosome"/>
</dbReference>
<organism evidence="5 8">
    <name type="scientific">Arthrobacter zhangbolii</name>
    <dbReference type="NCBI Taxonomy" id="2886936"/>
    <lineage>
        <taxon>Bacteria</taxon>
        <taxon>Bacillati</taxon>
        <taxon>Actinomycetota</taxon>
        <taxon>Actinomycetes</taxon>
        <taxon>Micrococcales</taxon>
        <taxon>Micrococcaceae</taxon>
        <taxon>Arthrobacter</taxon>
    </lineage>
</organism>
<dbReference type="EMBL" id="JAJFZT010000007">
    <property type="protein sequence ID" value="MCC3273368.1"/>
    <property type="molecule type" value="Genomic_DNA"/>
</dbReference>
<evidence type="ECO:0000313" key="7">
    <source>
        <dbReference type="Proteomes" id="UP000829758"/>
    </source>
</evidence>
<dbReference type="EMBL" id="CP094984">
    <property type="protein sequence ID" value="UON92653.1"/>
    <property type="molecule type" value="Genomic_DNA"/>
</dbReference>
<reference evidence="5" key="1">
    <citation type="submission" date="2021-10" db="EMBL/GenBank/DDBJ databases">
        <title>Novel species in genus Arthrobacter.</title>
        <authorList>
            <person name="Liu Y."/>
        </authorList>
    </citation>
    <scope>NUCLEOTIDE SEQUENCE</scope>
    <source>
        <strain evidence="7">zg-Y462</strain>
        <strain evidence="5">Zg-Y462</strain>
    </source>
</reference>
<protein>
    <submittedName>
        <fullName evidence="5">Class I SAM-dependent methyltransferase</fullName>
    </submittedName>
</protein>
<dbReference type="NCBIfam" id="NF004851">
    <property type="entry name" value="PRK06202.1"/>
    <property type="match status" value="1"/>
</dbReference>
<dbReference type="GO" id="GO:0008168">
    <property type="term" value="F:methyltransferase activity"/>
    <property type="evidence" value="ECO:0007669"/>
    <property type="project" value="UniProtKB-KW"/>
</dbReference>
<name>A0A9X1M873_9MICC</name>
<dbReference type="SUPFAM" id="SSF53335">
    <property type="entry name" value="S-adenosyl-L-methionine-dependent methyltransferases"/>
    <property type="match status" value="1"/>
</dbReference>
<dbReference type="CDD" id="cd02440">
    <property type="entry name" value="AdoMet_MTases"/>
    <property type="match status" value="1"/>
</dbReference>
<feature type="domain" description="Methyltransferase" evidence="4">
    <location>
        <begin position="67"/>
        <end position="159"/>
    </location>
</feature>
<dbReference type="PANTHER" id="PTHR43464:SF19">
    <property type="entry name" value="UBIQUINONE BIOSYNTHESIS O-METHYLTRANSFERASE, MITOCHONDRIAL"/>
    <property type="match status" value="1"/>
</dbReference>
<keyword evidence="3" id="KW-0949">S-adenosyl-L-methionine</keyword>
<gene>
    <name evidence="5" type="ORF">LJ755_11570</name>
    <name evidence="6" type="ORF">MUK71_03135</name>
</gene>
<dbReference type="AlphaFoldDB" id="A0A9X1M873"/>
<dbReference type="RefSeq" id="WP_227929179.1">
    <property type="nucleotide sequence ID" value="NZ_CP094984.1"/>
</dbReference>
<evidence type="ECO:0000313" key="8">
    <source>
        <dbReference type="Proteomes" id="UP001155145"/>
    </source>
</evidence>
<evidence type="ECO:0000313" key="5">
    <source>
        <dbReference type="EMBL" id="MCC3273368.1"/>
    </source>
</evidence>
<evidence type="ECO:0000256" key="3">
    <source>
        <dbReference type="ARBA" id="ARBA00022691"/>
    </source>
</evidence>
<accession>A0A9X1M873</accession>
<dbReference type="GO" id="GO:0032259">
    <property type="term" value="P:methylation"/>
    <property type="evidence" value="ECO:0007669"/>
    <property type="project" value="UniProtKB-KW"/>
</dbReference>
<keyword evidence="7" id="KW-1185">Reference proteome</keyword>
<dbReference type="Proteomes" id="UP001155145">
    <property type="component" value="Unassembled WGS sequence"/>
</dbReference>
<sequence>MTPGFPSLAERAVDAVEEMDRPDADPRRLERTYAQFWLINAVVSGWRRNYVRYLRPLFREAGGGSLLDIGSGGGDVARSLARWARRDGLDVEITGIDPDPRAHAFASAQPAVKGLTFRQAFSSDLVAEGQVFDVVISNHMLHHLTPEQMQALLADSRQLARHLSLHSDIERNPWAYALFSIGTRPFFPGSFIRADGLTSIRRSFTREELLTVTPPGWQGRQHRPWQNLLFCPPPGRVPGLSKEA</sequence>
<evidence type="ECO:0000256" key="2">
    <source>
        <dbReference type="ARBA" id="ARBA00022679"/>
    </source>
</evidence>
<proteinExistence type="predicted"/>
<keyword evidence="1 5" id="KW-0489">Methyltransferase</keyword>
<keyword evidence="2" id="KW-0808">Transferase</keyword>
<evidence type="ECO:0000259" key="4">
    <source>
        <dbReference type="Pfam" id="PF13649"/>
    </source>
</evidence>
<evidence type="ECO:0000313" key="6">
    <source>
        <dbReference type="EMBL" id="UON92653.1"/>
    </source>
</evidence>